<dbReference type="InterPro" id="IPR010559">
    <property type="entry name" value="Sig_transdc_His_kin_internal"/>
</dbReference>
<keyword evidence="4 8" id="KW-0418">Kinase</keyword>
<keyword evidence="9" id="KW-1185">Reference proteome</keyword>
<dbReference type="Pfam" id="PF00672">
    <property type="entry name" value="HAMP"/>
    <property type="match status" value="1"/>
</dbReference>
<feature type="domain" description="HAMP" evidence="7">
    <location>
        <begin position="300"/>
        <end position="352"/>
    </location>
</feature>
<organism evidence="8 9">
    <name type="scientific">Anaerobacterium chartisolvens</name>
    <dbReference type="NCBI Taxonomy" id="1297424"/>
    <lineage>
        <taxon>Bacteria</taxon>
        <taxon>Bacillati</taxon>
        <taxon>Bacillota</taxon>
        <taxon>Clostridia</taxon>
        <taxon>Eubacteriales</taxon>
        <taxon>Oscillospiraceae</taxon>
        <taxon>Anaerobacterium</taxon>
    </lineage>
</organism>
<evidence type="ECO:0000256" key="1">
    <source>
        <dbReference type="ARBA" id="ARBA00004370"/>
    </source>
</evidence>
<feature type="transmembrane region" description="Helical" evidence="6">
    <location>
        <begin position="276"/>
        <end position="302"/>
    </location>
</feature>
<dbReference type="PANTHER" id="PTHR34220">
    <property type="entry name" value="SENSOR HISTIDINE KINASE YPDA"/>
    <property type="match status" value="1"/>
</dbReference>
<dbReference type="InterPro" id="IPR003594">
    <property type="entry name" value="HATPase_dom"/>
</dbReference>
<keyword evidence="6" id="KW-0472">Membrane</keyword>
<evidence type="ECO:0000256" key="3">
    <source>
        <dbReference type="ARBA" id="ARBA00022679"/>
    </source>
</evidence>
<dbReference type="SMART" id="SM00304">
    <property type="entry name" value="HAMP"/>
    <property type="match status" value="1"/>
</dbReference>
<dbReference type="Pfam" id="PF06580">
    <property type="entry name" value="His_kinase"/>
    <property type="match status" value="1"/>
</dbReference>
<feature type="coiled-coil region" evidence="5">
    <location>
        <begin position="347"/>
        <end position="374"/>
    </location>
</feature>
<dbReference type="GO" id="GO:0000155">
    <property type="term" value="F:phosphorelay sensor kinase activity"/>
    <property type="evidence" value="ECO:0007669"/>
    <property type="project" value="InterPro"/>
</dbReference>
<keyword evidence="6" id="KW-0812">Transmembrane</keyword>
<accession>A0A369BDU1</accession>
<dbReference type="InterPro" id="IPR003660">
    <property type="entry name" value="HAMP_dom"/>
</dbReference>
<dbReference type="Pfam" id="PF02518">
    <property type="entry name" value="HATPase_c"/>
    <property type="match status" value="1"/>
</dbReference>
<dbReference type="InterPro" id="IPR036890">
    <property type="entry name" value="HATPase_C_sf"/>
</dbReference>
<dbReference type="SUPFAM" id="SSF158472">
    <property type="entry name" value="HAMP domain-like"/>
    <property type="match status" value="1"/>
</dbReference>
<proteinExistence type="predicted"/>
<dbReference type="SUPFAM" id="SSF55874">
    <property type="entry name" value="ATPase domain of HSP90 chaperone/DNA topoisomerase II/histidine kinase"/>
    <property type="match status" value="1"/>
</dbReference>
<comment type="caution">
    <text evidence="8">The sequence shown here is derived from an EMBL/GenBank/DDBJ whole genome shotgun (WGS) entry which is preliminary data.</text>
</comment>
<dbReference type="PANTHER" id="PTHR34220:SF7">
    <property type="entry name" value="SENSOR HISTIDINE KINASE YPDA"/>
    <property type="match status" value="1"/>
</dbReference>
<dbReference type="EMBL" id="QPJT01000003">
    <property type="protein sequence ID" value="RCX19395.1"/>
    <property type="molecule type" value="Genomic_DNA"/>
</dbReference>
<evidence type="ECO:0000256" key="5">
    <source>
        <dbReference type="SAM" id="Coils"/>
    </source>
</evidence>
<evidence type="ECO:0000313" key="8">
    <source>
        <dbReference type="EMBL" id="RCX19395.1"/>
    </source>
</evidence>
<dbReference type="Proteomes" id="UP000253034">
    <property type="component" value="Unassembled WGS sequence"/>
</dbReference>
<sequence length="579" mass="64890">MLAFVLVVFVPLVFAGAVLTARFRQAALEDAVKDMDNAILRIKKSTEDILKVPINASVELMFDSRLKKLVNTRHDSVLDVVMAYIEYDDINEKLRNHSREISSIRLYIDNPTLINNWCYMQPEKEIANSLWYLEAVKSKGLIGWHYIPDETKANEKSFSLVRKINFSGYGSYGILVISIKKACLNSALNQESFETVIADSNDYIVAANNDEYIGKTLSEIGIFTGNSPKNGMFDHVIKGEPSRIIVKELKTYASINGLKIVSVVSSGSILKKSNQILMQGFLIVSASCIAAILLVFIVSWLLSKRITRLSMTMKQAADGNLDVCPGIGGDDEIGQLSRQFNNMLLSIKNLIFEVNESNMQKNQLQQKQNELMLKMLASQMNPHFLFNALESIRINSLIKGQTETAHIVKTLGKLIRKKLEVSTQDIPLKHEIDMIRCYLEIEKFRYKDKLSYKLEVSTCAEGIYIPPLTIQPIVENALRYGASSIDGRCSVCVEACVINNDLSVCVTDQGDGIDADKMDKIYKLLKCRDGAEEGHIGLKNVNIRLKLAYGERYGVAIESKLGRGTRVVILFPVRGDYNV</sequence>
<dbReference type="Gene3D" id="6.10.340.10">
    <property type="match status" value="1"/>
</dbReference>
<reference evidence="8 9" key="1">
    <citation type="submission" date="2018-07" db="EMBL/GenBank/DDBJ databases">
        <title>Genomic Encyclopedia of Type Strains, Phase IV (KMG-IV): sequencing the most valuable type-strain genomes for metagenomic binning, comparative biology and taxonomic classification.</title>
        <authorList>
            <person name="Goeker M."/>
        </authorList>
    </citation>
    <scope>NUCLEOTIDE SEQUENCE [LARGE SCALE GENOMIC DNA]</scope>
    <source>
        <strain evidence="8 9">DSM 27016</strain>
    </source>
</reference>
<dbReference type="CDD" id="cd06225">
    <property type="entry name" value="HAMP"/>
    <property type="match status" value="1"/>
</dbReference>
<evidence type="ECO:0000313" key="9">
    <source>
        <dbReference type="Proteomes" id="UP000253034"/>
    </source>
</evidence>
<dbReference type="PROSITE" id="PS50885">
    <property type="entry name" value="HAMP"/>
    <property type="match status" value="1"/>
</dbReference>
<keyword evidence="3" id="KW-0808">Transferase</keyword>
<gene>
    <name evidence="8" type="ORF">DFR58_103140</name>
</gene>
<name>A0A369BDU1_9FIRM</name>
<keyword evidence="5" id="KW-0175">Coiled coil</keyword>
<evidence type="ECO:0000256" key="2">
    <source>
        <dbReference type="ARBA" id="ARBA00022553"/>
    </source>
</evidence>
<evidence type="ECO:0000256" key="4">
    <source>
        <dbReference type="ARBA" id="ARBA00022777"/>
    </source>
</evidence>
<dbReference type="Gene3D" id="3.30.565.10">
    <property type="entry name" value="Histidine kinase-like ATPase, C-terminal domain"/>
    <property type="match status" value="1"/>
</dbReference>
<protein>
    <submittedName>
        <fullName evidence="8">Two-component system sensor histidine kinase YesM</fullName>
    </submittedName>
</protein>
<evidence type="ECO:0000256" key="6">
    <source>
        <dbReference type="SAM" id="Phobius"/>
    </source>
</evidence>
<evidence type="ECO:0000259" key="7">
    <source>
        <dbReference type="PROSITE" id="PS50885"/>
    </source>
</evidence>
<keyword evidence="6" id="KW-1133">Transmembrane helix</keyword>
<dbReference type="AlphaFoldDB" id="A0A369BDU1"/>
<dbReference type="GO" id="GO:0016020">
    <property type="term" value="C:membrane"/>
    <property type="evidence" value="ECO:0007669"/>
    <property type="project" value="UniProtKB-SubCell"/>
</dbReference>
<dbReference type="InterPro" id="IPR050640">
    <property type="entry name" value="Bact_2-comp_sensor_kinase"/>
</dbReference>
<comment type="subcellular location">
    <subcellularLocation>
        <location evidence="1">Membrane</location>
    </subcellularLocation>
</comment>
<keyword evidence="2" id="KW-0597">Phosphoprotein</keyword>